<dbReference type="AlphaFoldDB" id="A0A7M3T5Z1"/>
<dbReference type="EMBL" id="CP049056">
    <property type="protein sequence ID" value="QIE57422.1"/>
    <property type="molecule type" value="Genomic_DNA"/>
</dbReference>
<dbReference type="GO" id="GO:0032259">
    <property type="term" value="P:methylation"/>
    <property type="evidence" value="ECO:0007669"/>
    <property type="project" value="UniProtKB-KW"/>
</dbReference>
<evidence type="ECO:0000313" key="3">
    <source>
        <dbReference type="EMBL" id="QIE57422.1"/>
    </source>
</evidence>
<protein>
    <submittedName>
        <fullName evidence="3">Class I SAM-dependent methyltransferase</fullName>
    </submittedName>
</protein>
<dbReference type="Pfam" id="PF08241">
    <property type="entry name" value="Methyltransf_11"/>
    <property type="match status" value="1"/>
</dbReference>
<feature type="domain" description="Methyltransferase type 11" evidence="2">
    <location>
        <begin position="70"/>
        <end position="167"/>
    </location>
</feature>
<name>A0A7M3T5Z1_9RHOB</name>
<accession>A0A7M3T5Z1</accession>
<dbReference type="RefSeq" id="WP_165102318.1">
    <property type="nucleotide sequence ID" value="NZ_CP049056.1"/>
</dbReference>
<dbReference type="CDD" id="cd02440">
    <property type="entry name" value="AdoMet_MTases"/>
    <property type="match status" value="1"/>
</dbReference>
<dbReference type="InterPro" id="IPR050447">
    <property type="entry name" value="Erg6_SMT_methyltransf"/>
</dbReference>
<dbReference type="PANTHER" id="PTHR44068">
    <property type="entry name" value="ZGC:194242"/>
    <property type="match status" value="1"/>
</dbReference>
<dbReference type="InterPro" id="IPR013216">
    <property type="entry name" value="Methyltransf_11"/>
</dbReference>
<evidence type="ECO:0000256" key="1">
    <source>
        <dbReference type="ARBA" id="ARBA00022679"/>
    </source>
</evidence>
<evidence type="ECO:0000313" key="4">
    <source>
        <dbReference type="Proteomes" id="UP000503336"/>
    </source>
</evidence>
<evidence type="ECO:0000259" key="2">
    <source>
        <dbReference type="Pfam" id="PF08241"/>
    </source>
</evidence>
<dbReference type="KEGG" id="hdh:G5B40_19405"/>
<dbReference type="Gene3D" id="3.40.50.150">
    <property type="entry name" value="Vaccinia Virus protein VP39"/>
    <property type="match status" value="1"/>
</dbReference>
<reference evidence="3 4" key="1">
    <citation type="submission" date="2020-02" db="EMBL/GenBank/DDBJ databases">
        <title>complete genome sequence of Rhodobacteraceae bacterium.</title>
        <authorList>
            <person name="Park J."/>
            <person name="Kim Y.-S."/>
            <person name="Kim K.-H."/>
        </authorList>
    </citation>
    <scope>NUCLEOTIDE SEQUENCE [LARGE SCALE GENOMIC DNA]</scope>
    <source>
        <strain evidence="3 4">RR4-56</strain>
    </source>
</reference>
<dbReference type="PANTHER" id="PTHR44068:SF11">
    <property type="entry name" value="GERANYL DIPHOSPHATE 2-C-METHYLTRANSFERASE"/>
    <property type="match status" value="1"/>
</dbReference>
<proteinExistence type="predicted"/>
<gene>
    <name evidence="3" type="ORF">G5B40_19405</name>
</gene>
<sequence length="277" mass="29727">MPDIETEVAKHYTTGALMRHILNALRTLDIDPDAATPDDLAAVDEFHTGGRRATDDLLAQLTIKPGTLALDIGCGIGGPARHVAHTKGAHVTGVDLTPEFIETARELSALVGLADQTDFHTGSALALPVKDGHFELALLLHVGMNIEDKTTLMAEAKRVLKPGGTFAVFDVMRAEDETTPLAFPLPWSEAAGTSFVTPLAAYEDAARAAGFEIVATRARAQFALDFFAEVFARMKEHGPSPLGIHLMMRETAGEKIKNYVDNVKAGRIAPVELILRA</sequence>
<dbReference type="InterPro" id="IPR029063">
    <property type="entry name" value="SAM-dependent_MTases_sf"/>
</dbReference>
<dbReference type="Proteomes" id="UP000503336">
    <property type="component" value="Chromosome"/>
</dbReference>
<organism evidence="3 4">
    <name type="scientific">Pikeienuella piscinae</name>
    <dbReference type="NCBI Taxonomy" id="2748098"/>
    <lineage>
        <taxon>Bacteria</taxon>
        <taxon>Pseudomonadati</taxon>
        <taxon>Pseudomonadota</taxon>
        <taxon>Alphaproteobacteria</taxon>
        <taxon>Rhodobacterales</taxon>
        <taxon>Paracoccaceae</taxon>
        <taxon>Pikeienuella</taxon>
    </lineage>
</organism>
<dbReference type="SUPFAM" id="SSF53335">
    <property type="entry name" value="S-adenosyl-L-methionine-dependent methyltransferases"/>
    <property type="match status" value="1"/>
</dbReference>
<keyword evidence="1 3" id="KW-0808">Transferase</keyword>
<keyword evidence="3" id="KW-0489">Methyltransferase</keyword>
<keyword evidence="4" id="KW-1185">Reference proteome</keyword>
<dbReference type="GO" id="GO:0008757">
    <property type="term" value="F:S-adenosylmethionine-dependent methyltransferase activity"/>
    <property type="evidence" value="ECO:0007669"/>
    <property type="project" value="InterPro"/>
</dbReference>